<proteinExistence type="inferred from homology"/>
<sequence length="133" mass="14822">MMNTDPIADYLTRVRNAIKANHRVVEIPASNLKKEITKVLFDKGYIANYKFDDNIVQGTIKIALKYHPITKVSAIRTLARVSKPGLRKYAGVEKMPRVLNGLGIAILSTSKGVMTDKEARNLNIGGEVLCYVY</sequence>
<dbReference type="InterPro" id="IPR000630">
    <property type="entry name" value="Ribosomal_uS8"/>
</dbReference>
<keyword evidence="3 6" id="KW-0687">Ribonucleoprotein</keyword>
<dbReference type="PROSITE" id="PS00053">
    <property type="entry name" value="RIBOSOMAL_S8"/>
    <property type="match status" value="1"/>
</dbReference>
<evidence type="ECO:0000313" key="8">
    <source>
        <dbReference type="EMBL" id="MFD2162439.1"/>
    </source>
</evidence>
<reference evidence="9" key="1">
    <citation type="journal article" date="2019" name="Int. J. Syst. Evol. Microbiol.">
        <title>The Global Catalogue of Microorganisms (GCM) 10K type strain sequencing project: providing services to taxonomists for standard genome sequencing and annotation.</title>
        <authorList>
            <consortium name="The Broad Institute Genomics Platform"/>
            <consortium name="The Broad Institute Genome Sequencing Center for Infectious Disease"/>
            <person name="Wu L."/>
            <person name="Ma J."/>
        </authorList>
    </citation>
    <scope>NUCLEOTIDE SEQUENCE [LARGE SCALE GENOMIC DNA]</scope>
    <source>
        <strain evidence="9">KCTC 42217</strain>
    </source>
</reference>
<dbReference type="PANTHER" id="PTHR11758">
    <property type="entry name" value="40S RIBOSOMAL PROTEIN S15A"/>
    <property type="match status" value="1"/>
</dbReference>
<keyword evidence="2 6" id="KW-0689">Ribosomal protein</keyword>
<evidence type="ECO:0000256" key="7">
    <source>
        <dbReference type="RuleBase" id="RU003660"/>
    </source>
</evidence>
<comment type="caution">
    <text evidence="8">The sequence shown here is derived from an EMBL/GenBank/DDBJ whole genome shotgun (WGS) entry which is preliminary data.</text>
</comment>
<dbReference type="Proteomes" id="UP001597387">
    <property type="component" value="Unassembled WGS sequence"/>
</dbReference>
<dbReference type="Gene3D" id="3.30.1370.30">
    <property type="match status" value="1"/>
</dbReference>
<comment type="similarity">
    <text evidence="1 6 7">Belongs to the universal ribosomal protein uS8 family.</text>
</comment>
<comment type="subunit">
    <text evidence="5 6">Part of the 30S ribosomal subunit. Contacts proteins S5 and S12.</text>
</comment>
<evidence type="ECO:0000256" key="2">
    <source>
        <dbReference type="ARBA" id="ARBA00022980"/>
    </source>
</evidence>
<comment type="function">
    <text evidence="6">One of the primary rRNA binding proteins, it binds directly to 16S rRNA central domain where it helps coordinate assembly of the platform of the 30S subunit.</text>
</comment>
<evidence type="ECO:0000313" key="9">
    <source>
        <dbReference type="Proteomes" id="UP001597387"/>
    </source>
</evidence>
<keyword evidence="9" id="KW-1185">Reference proteome</keyword>
<gene>
    <name evidence="6 8" type="primary">rpsH</name>
    <name evidence="8" type="ORF">ACFSJU_08540</name>
</gene>
<keyword evidence="6" id="KW-0694">RNA-binding</keyword>
<dbReference type="HAMAP" id="MF_01302_B">
    <property type="entry name" value="Ribosomal_uS8_B"/>
    <property type="match status" value="1"/>
</dbReference>
<dbReference type="InterPro" id="IPR035987">
    <property type="entry name" value="Ribosomal_uS8_sf"/>
</dbReference>
<dbReference type="InterPro" id="IPR047863">
    <property type="entry name" value="Ribosomal_uS8_CS"/>
</dbReference>
<dbReference type="Pfam" id="PF00410">
    <property type="entry name" value="Ribosomal_S8"/>
    <property type="match status" value="1"/>
</dbReference>
<evidence type="ECO:0000256" key="3">
    <source>
        <dbReference type="ARBA" id="ARBA00023274"/>
    </source>
</evidence>
<protein>
    <recommendedName>
        <fullName evidence="4 6">Small ribosomal subunit protein uS8</fullName>
    </recommendedName>
</protein>
<name>A0ABW4ZK52_9SPHI</name>
<dbReference type="NCBIfam" id="NF001109">
    <property type="entry name" value="PRK00136.1"/>
    <property type="match status" value="1"/>
</dbReference>
<evidence type="ECO:0000256" key="5">
    <source>
        <dbReference type="ARBA" id="ARBA00046740"/>
    </source>
</evidence>
<dbReference type="GO" id="GO:0005840">
    <property type="term" value="C:ribosome"/>
    <property type="evidence" value="ECO:0007669"/>
    <property type="project" value="UniProtKB-KW"/>
</dbReference>
<evidence type="ECO:0000256" key="1">
    <source>
        <dbReference type="ARBA" id="ARBA00006471"/>
    </source>
</evidence>
<dbReference type="SUPFAM" id="SSF56047">
    <property type="entry name" value="Ribosomal protein S8"/>
    <property type="match status" value="1"/>
</dbReference>
<organism evidence="8 9">
    <name type="scientific">Paradesertivirga mongoliensis</name>
    <dbReference type="NCBI Taxonomy" id="2100740"/>
    <lineage>
        <taxon>Bacteria</taxon>
        <taxon>Pseudomonadati</taxon>
        <taxon>Bacteroidota</taxon>
        <taxon>Sphingobacteriia</taxon>
        <taxon>Sphingobacteriales</taxon>
        <taxon>Sphingobacteriaceae</taxon>
        <taxon>Paradesertivirga</taxon>
    </lineage>
</organism>
<dbReference type="EMBL" id="JBHUHZ010000001">
    <property type="protein sequence ID" value="MFD2162439.1"/>
    <property type="molecule type" value="Genomic_DNA"/>
</dbReference>
<accession>A0ABW4ZK52</accession>
<dbReference type="RefSeq" id="WP_255904045.1">
    <property type="nucleotide sequence ID" value="NZ_JBHUHZ010000001.1"/>
</dbReference>
<evidence type="ECO:0000256" key="4">
    <source>
        <dbReference type="ARBA" id="ARBA00035258"/>
    </source>
</evidence>
<dbReference type="Gene3D" id="3.30.1490.10">
    <property type="match status" value="1"/>
</dbReference>
<evidence type="ECO:0000256" key="6">
    <source>
        <dbReference type="HAMAP-Rule" id="MF_01302"/>
    </source>
</evidence>
<keyword evidence="6" id="KW-0699">rRNA-binding</keyword>